<feature type="compositionally biased region" description="Pro residues" evidence="1">
    <location>
        <begin position="234"/>
        <end position="248"/>
    </location>
</feature>
<feature type="compositionally biased region" description="Gly residues" evidence="1">
    <location>
        <begin position="249"/>
        <end position="258"/>
    </location>
</feature>
<organism evidence="2 3">
    <name type="scientific">Podospora appendiculata</name>
    <dbReference type="NCBI Taxonomy" id="314037"/>
    <lineage>
        <taxon>Eukaryota</taxon>
        <taxon>Fungi</taxon>
        <taxon>Dikarya</taxon>
        <taxon>Ascomycota</taxon>
        <taxon>Pezizomycotina</taxon>
        <taxon>Sordariomycetes</taxon>
        <taxon>Sordariomycetidae</taxon>
        <taxon>Sordariales</taxon>
        <taxon>Podosporaceae</taxon>
        <taxon>Podospora</taxon>
    </lineage>
</organism>
<feature type="region of interest" description="Disordered" evidence="1">
    <location>
        <begin position="1"/>
        <end position="29"/>
    </location>
</feature>
<sequence length="271" mass="29279">MSVRSGSSAGWTDSASRSSGGSTRYREHRIPNTPACNALLYFCGRNPRKVKGVRVYETTFQDEDQFETRSNGSRRTSGSSGSYAGRKKNREIYFLEAPGMDYSYWGDYSDHSGPTSSRKSGGSGRNSRSSRRSKAGGDPWIKNGGGARRPAAHVNDDDDDDDDDFSSDSGSSIDEFDQRGPFNQGAMPPPPPGAFQPGYGPVPHGHPSPQFHHPQGPLMQQQQQQQPPQRFYSPMPPNMARPMPPTPAPGGGGGGNGGFVRDANGIQFFTG</sequence>
<feature type="region of interest" description="Disordered" evidence="1">
    <location>
        <begin position="63"/>
        <end position="84"/>
    </location>
</feature>
<reference evidence="2" key="1">
    <citation type="journal article" date="2023" name="Mol. Phylogenet. Evol.">
        <title>Genome-scale phylogeny and comparative genomics of the fungal order Sordariales.</title>
        <authorList>
            <person name="Hensen N."/>
            <person name="Bonometti L."/>
            <person name="Westerberg I."/>
            <person name="Brannstrom I.O."/>
            <person name="Guillou S."/>
            <person name="Cros-Aarteil S."/>
            <person name="Calhoun S."/>
            <person name="Haridas S."/>
            <person name="Kuo A."/>
            <person name="Mondo S."/>
            <person name="Pangilinan J."/>
            <person name="Riley R."/>
            <person name="LaButti K."/>
            <person name="Andreopoulos B."/>
            <person name="Lipzen A."/>
            <person name="Chen C."/>
            <person name="Yan M."/>
            <person name="Daum C."/>
            <person name="Ng V."/>
            <person name="Clum A."/>
            <person name="Steindorff A."/>
            <person name="Ohm R.A."/>
            <person name="Martin F."/>
            <person name="Silar P."/>
            <person name="Natvig D.O."/>
            <person name="Lalanne C."/>
            <person name="Gautier V."/>
            <person name="Ament-Velasquez S.L."/>
            <person name="Kruys A."/>
            <person name="Hutchinson M.I."/>
            <person name="Powell A.J."/>
            <person name="Barry K."/>
            <person name="Miller A.N."/>
            <person name="Grigoriev I.V."/>
            <person name="Debuchy R."/>
            <person name="Gladieux P."/>
            <person name="Hiltunen Thoren M."/>
            <person name="Johannesson H."/>
        </authorList>
    </citation>
    <scope>NUCLEOTIDE SEQUENCE</scope>
    <source>
        <strain evidence="2">CBS 314.62</strain>
    </source>
</reference>
<gene>
    <name evidence="2" type="ORF">B0T22DRAFT_447378</name>
</gene>
<reference evidence="2" key="2">
    <citation type="submission" date="2023-06" db="EMBL/GenBank/DDBJ databases">
        <authorList>
            <consortium name="Lawrence Berkeley National Laboratory"/>
            <person name="Haridas S."/>
            <person name="Hensen N."/>
            <person name="Bonometti L."/>
            <person name="Westerberg I."/>
            <person name="Brannstrom I.O."/>
            <person name="Guillou S."/>
            <person name="Cros-Aarteil S."/>
            <person name="Calhoun S."/>
            <person name="Kuo A."/>
            <person name="Mondo S."/>
            <person name="Pangilinan J."/>
            <person name="Riley R."/>
            <person name="Labutti K."/>
            <person name="Andreopoulos B."/>
            <person name="Lipzen A."/>
            <person name="Chen C."/>
            <person name="Yanf M."/>
            <person name="Daum C."/>
            <person name="Ng V."/>
            <person name="Clum A."/>
            <person name="Steindorff A."/>
            <person name="Ohm R."/>
            <person name="Martin F."/>
            <person name="Silar P."/>
            <person name="Natvig D."/>
            <person name="Lalanne C."/>
            <person name="Gautier V."/>
            <person name="Ament-Velasquez S.L."/>
            <person name="Kruys A."/>
            <person name="Hutchinson M.I."/>
            <person name="Powell A.J."/>
            <person name="Barry K."/>
            <person name="Miller A.N."/>
            <person name="Grigoriev I.V."/>
            <person name="Debuchy R."/>
            <person name="Gladieux P."/>
            <person name="Thoren M.H."/>
            <person name="Johannesson H."/>
        </authorList>
    </citation>
    <scope>NUCLEOTIDE SEQUENCE</scope>
    <source>
        <strain evidence="2">CBS 314.62</strain>
    </source>
</reference>
<feature type="compositionally biased region" description="Polar residues" evidence="1">
    <location>
        <begin position="1"/>
        <end position="22"/>
    </location>
</feature>
<feature type="compositionally biased region" description="Low complexity" evidence="1">
    <location>
        <begin position="214"/>
        <end position="229"/>
    </location>
</feature>
<keyword evidence="3" id="KW-1185">Reference proteome</keyword>
<accession>A0AAE1CFH7</accession>
<feature type="compositionally biased region" description="Low complexity" evidence="1">
    <location>
        <begin position="69"/>
        <end position="84"/>
    </location>
</feature>
<name>A0AAE1CFH7_9PEZI</name>
<evidence type="ECO:0000313" key="3">
    <source>
        <dbReference type="Proteomes" id="UP001270362"/>
    </source>
</evidence>
<comment type="caution">
    <text evidence="2">The sequence shown here is derived from an EMBL/GenBank/DDBJ whole genome shotgun (WGS) entry which is preliminary data.</text>
</comment>
<dbReference type="EMBL" id="JAULSO010000001">
    <property type="protein sequence ID" value="KAK3692485.1"/>
    <property type="molecule type" value="Genomic_DNA"/>
</dbReference>
<feature type="compositionally biased region" description="Acidic residues" evidence="1">
    <location>
        <begin position="156"/>
        <end position="166"/>
    </location>
</feature>
<feature type="region of interest" description="Disordered" evidence="1">
    <location>
        <begin position="111"/>
        <end position="271"/>
    </location>
</feature>
<evidence type="ECO:0000256" key="1">
    <source>
        <dbReference type="SAM" id="MobiDB-lite"/>
    </source>
</evidence>
<protein>
    <submittedName>
        <fullName evidence="2">Uncharacterized protein</fullName>
    </submittedName>
</protein>
<proteinExistence type="predicted"/>
<evidence type="ECO:0000313" key="2">
    <source>
        <dbReference type="EMBL" id="KAK3692485.1"/>
    </source>
</evidence>
<dbReference type="AlphaFoldDB" id="A0AAE1CFH7"/>
<dbReference type="Proteomes" id="UP001270362">
    <property type="component" value="Unassembled WGS sequence"/>
</dbReference>